<keyword evidence="3 9" id="KW-0378">Hydrolase</keyword>
<dbReference type="EC" id="3.2.1.40" evidence="2"/>
<dbReference type="RefSeq" id="WP_338009061.1">
    <property type="nucleotide sequence ID" value="NZ_JAOPKB010000017.1"/>
</dbReference>
<dbReference type="Proteomes" id="UP001320972">
    <property type="component" value="Unassembled WGS sequence"/>
</dbReference>
<dbReference type="Pfam" id="PF05592">
    <property type="entry name" value="Bac_rhamnosid"/>
    <property type="match status" value="1"/>
</dbReference>
<evidence type="ECO:0000259" key="8">
    <source>
        <dbReference type="Pfam" id="PF17390"/>
    </source>
</evidence>
<feature type="region of interest" description="Disordered" evidence="4">
    <location>
        <begin position="1"/>
        <end position="34"/>
    </location>
</feature>
<dbReference type="Pfam" id="PF25788">
    <property type="entry name" value="Ig_Rha78A_N"/>
    <property type="match status" value="1"/>
</dbReference>
<feature type="domain" description="Alpha-L-rhamnosidase C-terminal" evidence="8">
    <location>
        <begin position="1019"/>
        <end position="1086"/>
    </location>
</feature>
<sequence>MSPPTAEAETSPVDLVDLRVDGESEPLDASSRPRFSWRADATERGAAQTAYRILVARSREALEAGRGDLWDSGRVSSSTSTSVAYDGLALSSNADYYWTVRIWDEAGRPSEWADVSPFSTALEEGREWEGEWIGYRPGVGDSNGYRSRWRSAGGEGGTADGNSGAGEPEWVQVDLGEVRPIDRLELHPAEPFDGPTTPDGMAVSAQFSHDTEVDHPQGAGGFGFPVRYRVDVATDADFADAETVVDRTDEDQPNPGSETVAFDVGSDTNARYVRVVATAPYEFDPAEPPEGWKQTKTEHVGEERSAWETFALAALAVRDAEGTDLAVDCPVTTTSSVESETWGRDHLVNGRYESATGPGSALLRTDVELSKPVARARAHVCGLGYGELSINGEKIGDAVLDPGWTQYDQRVLYSTYDVSEALTDGENAIGIQLGRGWFARNAIDWTGFGSPRAICQLEITYEDGTTRSVSTDGSWEATAGPILENDIYDGETYDARREASGWNEPGFGRDDGTDSTDGDSGDDHTAAWEPATVVAGPGGDLVPQRTPPIRVTETIEPDSIRDHEDGPIVDFGQNLVGWVELEIEGADSGDEIVLRHAETLLEDGSLSLIDLRSADATDRYVAAGEPTETYHPRFTYHGFRYAQISGYPGDLEAEHVRAKVVHTDVEPIGSFDCSNEELAQVQANARWGLRGNLHSVLTDCPQRDERFGWTGDNHIAARALCYNFDGGRFYGKWMDDHADVRSEHGYIADTIPYGYGSIPEDRTWGITQVTIPWHLYRHYGDVGVLERHYEGMRRYLDYWHSVSEDGLVGEAFGNYGDWLAFENIDGRRGLPVDLFNTAFHYHTTNLFAEIAAVLGNEADAERYRERAETIAETFTDEFFDPGASEYGPGTQSSSAVPLFVGLVPDEHVDAVAAELAEKVREAGGKLQTGFLGTRPLVHTLVDHGYPEVAYEVVSQPEQPGWVYMVRQGATAMWERWDSDSRVGDGMNSFNHSPFTFVSEWFYEALAGLRFDTSIREGEVEIAPTVVDDLEWAAGSLETPHGRLASRWERLEHDGGEPTPASEPELAIEIEVPWNTVATVQVPTLEAVDDPVVAVAVEGDGSVDGTEDDRRETIWSGDASSSDPDTLPDGIDSVHDDDGTITVTVESGTYRLEVGDGST</sequence>
<comment type="catalytic activity">
    <reaction evidence="1">
        <text>Hydrolysis of terminal non-reducing alpha-L-rhamnose residues in alpha-L-rhamnosides.</text>
        <dbReference type="EC" id="3.2.1.40"/>
    </reaction>
</comment>
<evidence type="ECO:0000256" key="1">
    <source>
        <dbReference type="ARBA" id="ARBA00001445"/>
    </source>
</evidence>
<comment type="caution">
    <text evidence="9">The sequence shown here is derived from an EMBL/GenBank/DDBJ whole genome shotgun (WGS) entry which is preliminary data.</text>
</comment>
<dbReference type="GO" id="GO:0016787">
    <property type="term" value="F:hydrolase activity"/>
    <property type="evidence" value="ECO:0007669"/>
    <property type="project" value="UniProtKB-KW"/>
</dbReference>
<dbReference type="InterPro" id="IPR012341">
    <property type="entry name" value="6hp_glycosidase-like_sf"/>
</dbReference>
<dbReference type="PIRSF" id="PIRSF010631">
    <property type="entry name" value="A-rhamnsds"/>
    <property type="match status" value="1"/>
</dbReference>
<evidence type="ECO:0000313" key="10">
    <source>
        <dbReference type="Proteomes" id="UP001320972"/>
    </source>
</evidence>
<keyword evidence="10" id="KW-1185">Reference proteome</keyword>
<dbReference type="PANTHER" id="PTHR33307:SF6">
    <property type="entry name" value="ALPHA-RHAMNOSIDASE (EUROFUNG)-RELATED"/>
    <property type="match status" value="1"/>
</dbReference>
<dbReference type="Gene3D" id="2.60.40.10">
    <property type="entry name" value="Immunoglobulins"/>
    <property type="match status" value="1"/>
</dbReference>
<dbReference type="Gene3D" id="1.50.10.10">
    <property type="match status" value="1"/>
</dbReference>
<dbReference type="EMBL" id="JAOPKB010000017">
    <property type="protein sequence ID" value="MCU4975308.1"/>
    <property type="molecule type" value="Genomic_DNA"/>
</dbReference>
<name>A0ABT2QK40_9EURY</name>
<proteinExistence type="predicted"/>
<evidence type="ECO:0000259" key="7">
    <source>
        <dbReference type="Pfam" id="PF17389"/>
    </source>
</evidence>
<protein>
    <recommendedName>
        <fullName evidence="2">alpha-L-rhamnosidase</fullName>
        <ecNumber evidence="2">3.2.1.40</ecNumber>
    </recommendedName>
</protein>
<feature type="domain" description="Alpha-L-rhamnosidase concanavalin-like" evidence="5">
    <location>
        <begin position="567"/>
        <end position="662"/>
    </location>
</feature>
<evidence type="ECO:0000259" key="6">
    <source>
        <dbReference type="Pfam" id="PF08531"/>
    </source>
</evidence>
<reference evidence="9 10" key="1">
    <citation type="submission" date="2022-09" db="EMBL/GenBank/DDBJ databases">
        <title>Enrichment on poylsaccharides allowed isolation of novel metabolic and taxonomic groups of Haloarchaea.</title>
        <authorList>
            <person name="Sorokin D.Y."/>
            <person name="Elcheninov A.G."/>
            <person name="Khizhniak T.V."/>
            <person name="Kolganova T.V."/>
            <person name="Kublanov I.V."/>
        </authorList>
    </citation>
    <scope>NUCLEOTIDE SEQUENCE [LARGE SCALE GENOMIC DNA]</scope>
    <source>
        <strain evidence="9 10">AArc-m2/3/4</strain>
    </source>
</reference>
<evidence type="ECO:0000313" key="9">
    <source>
        <dbReference type="EMBL" id="MCU4975308.1"/>
    </source>
</evidence>
<dbReference type="InterPro" id="IPR013737">
    <property type="entry name" value="Bac_rhamnosid_N"/>
</dbReference>
<dbReference type="InterPro" id="IPR035396">
    <property type="entry name" value="Bac_rhamnosid6H"/>
</dbReference>
<dbReference type="InterPro" id="IPR008928">
    <property type="entry name" value="6-hairpin_glycosidase_sf"/>
</dbReference>
<evidence type="ECO:0000256" key="3">
    <source>
        <dbReference type="ARBA" id="ARBA00022801"/>
    </source>
</evidence>
<feature type="region of interest" description="Disordered" evidence="4">
    <location>
        <begin position="498"/>
        <end position="525"/>
    </location>
</feature>
<dbReference type="PANTHER" id="PTHR33307">
    <property type="entry name" value="ALPHA-RHAMNOSIDASE (EUROFUNG)"/>
    <property type="match status" value="1"/>
</dbReference>
<dbReference type="InterPro" id="IPR016007">
    <property type="entry name" value="Alpha_rhamnosid"/>
</dbReference>
<gene>
    <name evidence="9" type="ORF">OB955_21635</name>
</gene>
<dbReference type="Pfam" id="PF17390">
    <property type="entry name" value="Bac_rhamnosid_C"/>
    <property type="match status" value="1"/>
</dbReference>
<evidence type="ECO:0000259" key="5">
    <source>
        <dbReference type="Pfam" id="PF05592"/>
    </source>
</evidence>
<feature type="domain" description="Bacterial alpha-L-rhamnosidase N-terminal" evidence="6">
    <location>
        <begin position="371"/>
        <end position="553"/>
    </location>
</feature>
<dbReference type="Pfam" id="PF17389">
    <property type="entry name" value="Bac_rhamnosid6H"/>
    <property type="match status" value="1"/>
</dbReference>
<feature type="region of interest" description="Disordered" evidence="4">
    <location>
        <begin position="1099"/>
        <end position="1137"/>
    </location>
</feature>
<dbReference type="Gene3D" id="2.60.120.260">
    <property type="entry name" value="Galactose-binding domain-like"/>
    <property type="match status" value="3"/>
</dbReference>
<evidence type="ECO:0000256" key="4">
    <source>
        <dbReference type="SAM" id="MobiDB-lite"/>
    </source>
</evidence>
<dbReference type="InterPro" id="IPR008979">
    <property type="entry name" value="Galactose-bd-like_sf"/>
</dbReference>
<dbReference type="InterPro" id="IPR008902">
    <property type="entry name" value="Rhamnosid_concanavalin"/>
</dbReference>
<dbReference type="InterPro" id="IPR013783">
    <property type="entry name" value="Ig-like_fold"/>
</dbReference>
<dbReference type="SUPFAM" id="SSF49785">
    <property type="entry name" value="Galactose-binding domain-like"/>
    <property type="match status" value="1"/>
</dbReference>
<dbReference type="InterPro" id="IPR035398">
    <property type="entry name" value="Bac_rhamnosid_C"/>
</dbReference>
<feature type="domain" description="Alpha-L-rhamnosidase six-hairpin glycosidase" evidence="7">
    <location>
        <begin position="668"/>
        <end position="1004"/>
    </location>
</feature>
<organism evidence="9 10">
    <name type="scientific">Natronoglomus mannanivorans</name>
    <dbReference type="NCBI Taxonomy" id="2979990"/>
    <lineage>
        <taxon>Archaea</taxon>
        <taxon>Methanobacteriati</taxon>
        <taxon>Methanobacteriota</taxon>
        <taxon>Stenosarchaea group</taxon>
        <taxon>Halobacteria</taxon>
        <taxon>Halobacteriales</taxon>
        <taxon>Natrialbaceae</taxon>
        <taxon>Natronoglomus</taxon>
    </lineage>
</organism>
<dbReference type="SUPFAM" id="SSF48208">
    <property type="entry name" value="Six-hairpin glycosidases"/>
    <property type="match status" value="1"/>
</dbReference>
<dbReference type="Pfam" id="PF08531">
    <property type="entry name" value="Bac_rhamnosid_N"/>
    <property type="match status" value="1"/>
</dbReference>
<dbReference type="Gene3D" id="2.60.420.10">
    <property type="entry name" value="Maltose phosphorylase, domain 3"/>
    <property type="match status" value="1"/>
</dbReference>
<evidence type="ECO:0000256" key="2">
    <source>
        <dbReference type="ARBA" id="ARBA00012652"/>
    </source>
</evidence>
<accession>A0ABT2QK40</accession>